<reference evidence="12 13" key="1">
    <citation type="journal article" date="2016" name="Genome Announc.">
        <title>First Complete Genome Sequence of a Subdivision 6 Acidobacterium Strain.</title>
        <authorList>
            <person name="Huang S."/>
            <person name="Vieira S."/>
            <person name="Bunk B."/>
            <person name="Riedel T."/>
            <person name="Sproer C."/>
            <person name="Overmann J."/>
        </authorList>
    </citation>
    <scope>NUCLEOTIDE SEQUENCE [LARGE SCALE GENOMIC DNA]</scope>
    <source>
        <strain evidence="13">DSM 100886 HEG_-6_39</strain>
    </source>
</reference>
<dbReference type="Proteomes" id="UP000076079">
    <property type="component" value="Chromosome"/>
</dbReference>
<feature type="compositionally biased region" description="Low complexity" evidence="9">
    <location>
        <begin position="353"/>
        <end position="364"/>
    </location>
</feature>
<dbReference type="PIRSF" id="PIRSF002401">
    <property type="entry name" value="GTP_bd_Obg/CgtA"/>
    <property type="match status" value="1"/>
</dbReference>
<dbReference type="AlphaFoldDB" id="A0A143PV31"/>
<dbReference type="Pfam" id="PF01926">
    <property type="entry name" value="MMR_HSR1"/>
    <property type="match status" value="1"/>
</dbReference>
<dbReference type="STRING" id="1855912.LuPra_05494"/>
<comment type="subunit">
    <text evidence="8">Monomer.</text>
</comment>
<dbReference type="GO" id="GO:0005737">
    <property type="term" value="C:cytoplasm"/>
    <property type="evidence" value="ECO:0007669"/>
    <property type="project" value="UniProtKB-SubCell"/>
</dbReference>
<protein>
    <recommendedName>
        <fullName evidence="8">GTPase Obg</fullName>
        <ecNumber evidence="8">3.6.5.-</ecNumber>
    </recommendedName>
    <alternativeName>
        <fullName evidence="8">GTP-binding protein Obg</fullName>
    </alternativeName>
</protein>
<keyword evidence="4 8" id="KW-0547">Nucleotide-binding</keyword>
<dbReference type="InterPro" id="IPR006073">
    <property type="entry name" value="GTP-bd"/>
</dbReference>
<keyword evidence="7 8" id="KW-0342">GTP-binding</keyword>
<evidence type="ECO:0000256" key="5">
    <source>
        <dbReference type="ARBA" id="ARBA00022801"/>
    </source>
</evidence>
<dbReference type="KEGG" id="abac:LuPra_05494"/>
<dbReference type="EMBL" id="CP015136">
    <property type="protein sequence ID" value="AMY12221.1"/>
    <property type="molecule type" value="Genomic_DNA"/>
</dbReference>
<evidence type="ECO:0000259" key="11">
    <source>
        <dbReference type="PROSITE" id="PS51883"/>
    </source>
</evidence>
<feature type="binding site" evidence="8">
    <location>
        <begin position="168"/>
        <end position="175"/>
    </location>
    <ligand>
        <name>GTP</name>
        <dbReference type="ChEBI" id="CHEBI:37565"/>
    </ligand>
</feature>
<dbReference type="InterPro" id="IPR006169">
    <property type="entry name" value="GTP1_OBG_dom"/>
</dbReference>
<dbReference type="NCBIfam" id="NF008955">
    <property type="entry name" value="PRK12297.1"/>
    <property type="match status" value="1"/>
</dbReference>
<dbReference type="GO" id="GO:0042254">
    <property type="term" value="P:ribosome biogenesis"/>
    <property type="evidence" value="ECO:0007669"/>
    <property type="project" value="UniProtKB-UniRule"/>
</dbReference>
<evidence type="ECO:0000256" key="4">
    <source>
        <dbReference type="ARBA" id="ARBA00022741"/>
    </source>
</evidence>
<dbReference type="InterPro" id="IPR006074">
    <property type="entry name" value="GTP1-OBG_CS"/>
</dbReference>
<dbReference type="InterPro" id="IPR027417">
    <property type="entry name" value="P-loop_NTPase"/>
</dbReference>
<dbReference type="PANTHER" id="PTHR11702:SF31">
    <property type="entry name" value="MITOCHONDRIAL RIBOSOME-ASSOCIATED GTPASE 2"/>
    <property type="match status" value="1"/>
</dbReference>
<keyword evidence="3 8" id="KW-0479">Metal-binding</keyword>
<dbReference type="GO" id="GO:0003924">
    <property type="term" value="F:GTPase activity"/>
    <property type="evidence" value="ECO:0007669"/>
    <property type="project" value="UniProtKB-UniRule"/>
</dbReference>
<sequence length="422" mass="44485">MFVDEVDINVSAGHGGRGAISFRREKFIPRGGPDGGDGGHGGSVYLLSSPHHNTLVSYRFHPDFDAPRGANGEGSLRTGKSGKDIELPVPPGTVAYRIDEFGHAHQFADLIGIGDRVLAAKGGIGGRGNARFTSSTNRTPRRADTGMPGEVFKLRLRMKLLADVGIIGYPNVGKSTLIARVSAAKPKIADYPFTTLVPNLGVVALSDDRSFVMADVPGLIEGAHEGKGLGHRFLGHVERTKVLLHIVDVSEASGRDPVEELEVIRRELEQYVPNADTLDPDALPLAARPQVVAANRIDILGDPLRLEALREHAAALGLTFHAISAVTGEGVPALLETLWPYVQHVSAERALQRSRQAADAGQADGSDDAPSPHGGAGYPSAAEALAKTTRPAAELAHSTNAGGPERDEPGLNVPAEPVDPDA</sequence>
<organism evidence="12 13">
    <name type="scientific">Luteitalea pratensis</name>
    <dbReference type="NCBI Taxonomy" id="1855912"/>
    <lineage>
        <taxon>Bacteria</taxon>
        <taxon>Pseudomonadati</taxon>
        <taxon>Acidobacteriota</taxon>
        <taxon>Vicinamibacteria</taxon>
        <taxon>Vicinamibacterales</taxon>
        <taxon>Vicinamibacteraceae</taxon>
        <taxon>Luteitalea</taxon>
    </lineage>
</organism>
<dbReference type="SUPFAM" id="SSF82051">
    <property type="entry name" value="Obg GTP-binding protein N-terminal domain"/>
    <property type="match status" value="1"/>
</dbReference>
<dbReference type="FunFam" id="2.70.210.12:FF:000001">
    <property type="entry name" value="GTPase Obg"/>
    <property type="match status" value="1"/>
</dbReference>
<evidence type="ECO:0000256" key="2">
    <source>
        <dbReference type="ARBA" id="ARBA00022490"/>
    </source>
</evidence>
<dbReference type="NCBIfam" id="NF008956">
    <property type="entry name" value="PRK12299.1"/>
    <property type="match status" value="1"/>
</dbReference>
<feature type="region of interest" description="Disordered" evidence="9">
    <location>
        <begin position="352"/>
        <end position="422"/>
    </location>
</feature>
<dbReference type="GO" id="GO:0005525">
    <property type="term" value="F:GTP binding"/>
    <property type="evidence" value="ECO:0007669"/>
    <property type="project" value="UniProtKB-UniRule"/>
</dbReference>
<evidence type="ECO:0000256" key="8">
    <source>
        <dbReference type="HAMAP-Rule" id="MF_01454"/>
    </source>
</evidence>
<feature type="binding site" evidence="8">
    <location>
        <begin position="295"/>
        <end position="298"/>
    </location>
    <ligand>
        <name>GTP</name>
        <dbReference type="ChEBI" id="CHEBI:37565"/>
    </ligand>
</feature>
<dbReference type="PANTHER" id="PTHR11702">
    <property type="entry name" value="DEVELOPMENTALLY REGULATED GTP-BINDING PROTEIN-RELATED"/>
    <property type="match status" value="1"/>
</dbReference>
<evidence type="ECO:0000313" key="13">
    <source>
        <dbReference type="Proteomes" id="UP000076079"/>
    </source>
</evidence>
<dbReference type="Gene3D" id="2.70.210.12">
    <property type="entry name" value="GTP1/OBG domain"/>
    <property type="match status" value="1"/>
</dbReference>
<dbReference type="CDD" id="cd01898">
    <property type="entry name" value="Obg"/>
    <property type="match status" value="1"/>
</dbReference>
<comment type="cofactor">
    <cofactor evidence="8">
        <name>Mg(2+)</name>
        <dbReference type="ChEBI" id="CHEBI:18420"/>
    </cofactor>
</comment>
<comment type="subcellular location">
    <subcellularLocation>
        <location evidence="8">Cytoplasm</location>
    </subcellularLocation>
</comment>
<accession>A0A143PV31</accession>
<dbReference type="PATRIC" id="fig|1813736.3.peg.5779"/>
<comment type="similarity">
    <text evidence="1 8">Belongs to the TRAFAC class OBG-HflX-like GTPase superfamily. OBG GTPase family.</text>
</comment>
<name>A0A143PV31_LUTPR</name>
<reference evidence="13" key="2">
    <citation type="submission" date="2016-04" db="EMBL/GenBank/DDBJ databases">
        <title>First Complete Genome Sequence of a Subdivision 6 Acidobacterium.</title>
        <authorList>
            <person name="Huang S."/>
            <person name="Vieira S."/>
            <person name="Bunk B."/>
            <person name="Riedel T."/>
            <person name="Sproeer C."/>
            <person name="Overmann J."/>
        </authorList>
    </citation>
    <scope>NUCLEOTIDE SEQUENCE [LARGE SCALE GENOMIC DNA]</scope>
    <source>
        <strain evidence="13">DSM 100886 HEG_-6_39</strain>
    </source>
</reference>
<evidence type="ECO:0000256" key="1">
    <source>
        <dbReference type="ARBA" id="ARBA00007699"/>
    </source>
</evidence>
<dbReference type="HAMAP" id="MF_01454">
    <property type="entry name" value="GTPase_Obg"/>
    <property type="match status" value="1"/>
</dbReference>
<dbReference type="Pfam" id="PF01018">
    <property type="entry name" value="GTP1_OBG"/>
    <property type="match status" value="1"/>
</dbReference>
<keyword evidence="13" id="KW-1185">Reference proteome</keyword>
<keyword evidence="2 8" id="KW-0963">Cytoplasm</keyword>
<gene>
    <name evidence="12" type="primary">obgE</name>
    <name evidence="8" type="synonym">obg</name>
    <name evidence="12" type="ORF">LuPra_05494</name>
</gene>
<dbReference type="EC" id="3.6.5.-" evidence="8"/>
<proteinExistence type="inferred from homology"/>
<dbReference type="OrthoDB" id="9807318at2"/>
<dbReference type="Gene3D" id="3.40.50.300">
    <property type="entry name" value="P-loop containing nucleotide triphosphate hydrolases"/>
    <property type="match status" value="1"/>
</dbReference>
<feature type="domain" description="OBG-type G" evidence="10">
    <location>
        <begin position="162"/>
        <end position="343"/>
    </location>
</feature>
<dbReference type="PRINTS" id="PR00326">
    <property type="entry name" value="GTP1OBG"/>
</dbReference>
<feature type="binding site" evidence="8">
    <location>
        <position position="175"/>
    </location>
    <ligand>
        <name>Mg(2+)</name>
        <dbReference type="ChEBI" id="CHEBI:18420"/>
    </ligand>
</feature>
<evidence type="ECO:0000313" key="12">
    <source>
        <dbReference type="EMBL" id="AMY12221.1"/>
    </source>
</evidence>
<feature type="binding site" evidence="8">
    <location>
        <position position="195"/>
    </location>
    <ligand>
        <name>Mg(2+)</name>
        <dbReference type="ChEBI" id="CHEBI:18420"/>
    </ligand>
</feature>
<dbReference type="RefSeq" id="WP_110173693.1">
    <property type="nucleotide sequence ID" value="NZ_CP015136.1"/>
</dbReference>
<evidence type="ECO:0000256" key="7">
    <source>
        <dbReference type="ARBA" id="ARBA00023134"/>
    </source>
</evidence>
<dbReference type="NCBIfam" id="TIGR02729">
    <property type="entry name" value="Obg_CgtA"/>
    <property type="match status" value="1"/>
</dbReference>
<dbReference type="InterPro" id="IPR036726">
    <property type="entry name" value="GTP1_OBG_dom_sf"/>
</dbReference>
<dbReference type="SUPFAM" id="SSF52540">
    <property type="entry name" value="P-loop containing nucleoside triphosphate hydrolases"/>
    <property type="match status" value="1"/>
</dbReference>
<dbReference type="InterPro" id="IPR045086">
    <property type="entry name" value="OBG_GTPase"/>
</dbReference>
<evidence type="ECO:0000256" key="9">
    <source>
        <dbReference type="SAM" id="MobiDB-lite"/>
    </source>
</evidence>
<evidence type="ECO:0000256" key="6">
    <source>
        <dbReference type="ARBA" id="ARBA00022842"/>
    </source>
</evidence>
<dbReference type="PROSITE" id="PS51710">
    <property type="entry name" value="G_OBG"/>
    <property type="match status" value="1"/>
</dbReference>
<feature type="domain" description="Obg" evidence="11">
    <location>
        <begin position="1"/>
        <end position="161"/>
    </location>
</feature>
<dbReference type="InterPro" id="IPR031167">
    <property type="entry name" value="G_OBG"/>
</dbReference>
<keyword evidence="6 8" id="KW-0460">Magnesium</keyword>
<evidence type="ECO:0000259" key="10">
    <source>
        <dbReference type="PROSITE" id="PS51710"/>
    </source>
</evidence>
<comment type="function">
    <text evidence="8">An essential GTPase which binds GTP, GDP and possibly (p)ppGpp with moderate affinity, with high nucleotide exchange rates and a fairly low GTP hydrolysis rate. Plays a role in control of the cell cycle, stress response, ribosome biogenesis and in those bacteria that undergo differentiation, in morphogenesis control.</text>
</comment>
<feature type="binding site" evidence="8">
    <location>
        <begin position="215"/>
        <end position="218"/>
    </location>
    <ligand>
        <name>GTP</name>
        <dbReference type="ChEBI" id="CHEBI:37565"/>
    </ligand>
</feature>
<feature type="binding site" evidence="8">
    <location>
        <begin position="324"/>
        <end position="326"/>
    </location>
    <ligand>
        <name>GTP</name>
        <dbReference type="ChEBI" id="CHEBI:37565"/>
    </ligand>
</feature>
<feature type="binding site" evidence="8">
    <location>
        <begin position="193"/>
        <end position="197"/>
    </location>
    <ligand>
        <name>GTP</name>
        <dbReference type="ChEBI" id="CHEBI:37565"/>
    </ligand>
</feature>
<evidence type="ECO:0000256" key="3">
    <source>
        <dbReference type="ARBA" id="ARBA00022723"/>
    </source>
</evidence>
<dbReference type="InterPro" id="IPR014100">
    <property type="entry name" value="GTP-bd_Obg/CgtA"/>
</dbReference>
<dbReference type="PROSITE" id="PS00905">
    <property type="entry name" value="GTP1_OBG"/>
    <property type="match status" value="1"/>
</dbReference>
<keyword evidence="5 8" id="KW-0378">Hydrolase</keyword>
<dbReference type="GO" id="GO:0043022">
    <property type="term" value="F:ribosome binding"/>
    <property type="evidence" value="ECO:0007669"/>
    <property type="project" value="UniProtKB-ARBA"/>
</dbReference>
<dbReference type="PROSITE" id="PS51883">
    <property type="entry name" value="OBG"/>
    <property type="match status" value="1"/>
</dbReference>
<dbReference type="GO" id="GO:0000287">
    <property type="term" value="F:magnesium ion binding"/>
    <property type="evidence" value="ECO:0007669"/>
    <property type="project" value="InterPro"/>
</dbReference>
<dbReference type="NCBIfam" id="NF008954">
    <property type="entry name" value="PRK12296.1"/>
    <property type="match status" value="1"/>
</dbReference>